<dbReference type="InterPro" id="IPR018485">
    <property type="entry name" value="FGGY_C"/>
</dbReference>
<comment type="activity regulation">
    <text evidence="10">Inhibited by fructose 1,6-bisphosphate (FBP).</text>
</comment>
<evidence type="ECO:0000313" key="16">
    <source>
        <dbReference type="Proteomes" id="UP001219901"/>
    </source>
</evidence>
<feature type="binding site" evidence="10">
    <location>
        <position position="265"/>
    </location>
    <ligand>
        <name>ADP</name>
        <dbReference type="ChEBI" id="CHEBI:456216"/>
    </ligand>
</feature>
<keyword evidence="5 10" id="KW-0418">Kinase</keyword>
<dbReference type="GO" id="GO:0019563">
    <property type="term" value="P:glycerol catabolic process"/>
    <property type="evidence" value="ECO:0007669"/>
    <property type="project" value="UniProtKB-UniRule"/>
</dbReference>
<feature type="domain" description="Carbohydrate kinase FGGY C-terminal" evidence="13">
    <location>
        <begin position="259"/>
        <end position="452"/>
    </location>
</feature>
<evidence type="ECO:0000313" key="14">
    <source>
        <dbReference type="EMBL" id="MDG0866817.1"/>
    </source>
</evidence>
<reference evidence="16 17" key="1">
    <citation type="submission" date="2019-11" db="EMBL/GenBank/DDBJ databases">
        <authorList>
            <person name="Cho J.-C."/>
        </authorList>
    </citation>
    <scope>NUCLEOTIDE SEQUENCE [LARGE SCALE GENOMIC DNA]</scope>
    <source>
        <strain evidence="15 16">JH1073</strain>
        <strain evidence="14 17">JH702</strain>
    </source>
</reference>
<feature type="binding site" evidence="10">
    <location>
        <position position="82"/>
    </location>
    <ligand>
        <name>sn-glycerol 3-phosphate</name>
        <dbReference type="ChEBI" id="CHEBI:57597"/>
    </ligand>
</feature>
<feature type="domain" description="Carbohydrate kinase FGGY N-terminal" evidence="12">
    <location>
        <begin position="5"/>
        <end position="250"/>
    </location>
</feature>
<keyword evidence="4 10" id="KW-0547">Nucleotide-binding</keyword>
<dbReference type="Gene3D" id="3.30.420.40">
    <property type="match status" value="2"/>
</dbReference>
<dbReference type="EMBL" id="WMBE01000002">
    <property type="protein sequence ID" value="MDG0866817.1"/>
    <property type="molecule type" value="Genomic_DNA"/>
</dbReference>
<dbReference type="InterPro" id="IPR018484">
    <property type="entry name" value="FGGY_N"/>
</dbReference>
<feature type="binding site" evidence="10">
    <location>
        <position position="418"/>
    </location>
    <ligand>
        <name>ADP</name>
        <dbReference type="ChEBI" id="CHEBI:456216"/>
    </ligand>
</feature>
<dbReference type="GO" id="GO:0005829">
    <property type="term" value="C:cytosol"/>
    <property type="evidence" value="ECO:0007669"/>
    <property type="project" value="TreeGrafter"/>
</dbReference>
<dbReference type="EMBL" id="CP046147">
    <property type="protein sequence ID" value="WFG38239.1"/>
    <property type="molecule type" value="Genomic_DNA"/>
</dbReference>
<feature type="binding site" evidence="10">
    <location>
        <position position="243"/>
    </location>
    <ligand>
        <name>sn-glycerol 3-phosphate</name>
        <dbReference type="ChEBI" id="CHEBI:57597"/>
    </ligand>
</feature>
<protein>
    <recommendedName>
        <fullName evidence="10">Glycerol kinase</fullName>
        <ecNumber evidence="10">2.7.1.30</ecNumber>
    </recommendedName>
    <alternativeName>
        <fullName evidence="10">ATP:glycerol 3-phosphotransferase</fullName>
    </alternativeName>
    <alternativeName>
        <fullName evidence="10">Glycerokinase</fullName>
        <shortName evidence="10">GK</shortName>
    </alternativeName>
</protein>
<feature type="binding site" evidence="10">
    <location>
        <position position="313"/>
    </location>
    <ligand>
        <name>ADP</name>
        <dbReference type="ChEBI" id="CHEBI:456216"/>
    </ligand>
</feature>
<evidence type="ECO:0000256" key="3">
    <source>
        <dbReference type="ARBA" id="ARBA00022679"/>
    </source>
</evidence>
<dbReference type="AlphaFoldDB" id="A0AAJ6CTJ2"/>
<dbReference type="RefSeq" id="WP_342824568.1">
    <property type="nucleotide sequence ID" value="NZ_CP046146.1"/>
</dbReference>
<comment type="similarity">
    <text evidence="2 10 11">Belongs to the FGGY kinase family.</text>
</comment>
<dbReference type="SUPFAM" id="SSF53067">
    <property type="entry name" value="Actin-like ATPase domain"/>
    <property type="match status" value="2"/>
</dbReference>
<dbReference type="FunFam" id="3.30.420.40:FF:000008">
    <property type="entry name" value="Glycerol kinase"/>
    <property type="match status" value="1"/>
</dbReference>
<reference evidence="16" key="3">
    <citation type="submission" date="2023-06" db="EMBL/GenBank/DDBJ databases">
        <title>Pangenomics reveal diversification of enzyme families and niche specialization in globally abundant SAR202 bacteria.</title>
        <authorList>
            <person name="Saw J.H.W."/>
        </authorList>
    </citation>
    <scope>NUCLEOTIDE SEQUENCE [LARGE SCALE GENOMIC DNA]</scope>
    <source>
        <strain evidence="16">JH1073</strain>
    </source>
</reference>
<feature type="binding site" evidence="10">
    <location>
        <position position="12"/>
    </location>
    <ligand>
        <name>sn-glycerol 3-phosphate</name>
        <dbReference type="ChEBI" id="CHEBI:57597"/>
    </ligand>
</feature>
<evidence type="ECO:0000256" key="7">
    <source>
        <dbReference type="ARBA" id="ARBA00022840"/>
    </source>
</evidence>
<feature type="binding site" evidence="10">
    <location>
        <position position="243"/>
    </location>
    <ligand>
        <name>glycerol</name>
        <dbReference type="ChEBI" id="CHEBI:17754"/>
    </ligand>
</feature>
<feature type="binding site" evidence="10">
    <location>
        <position position="83"/>
    </location>
    <ligand>
        <name>glycerol</name>
        <dbReference type="ChEBI" id="CHEBI:17754"/>
    </ligand>
</feature>
<dbReference type="FunFam" id="3.30.420.40:FF:000007">
    <property type="entry name" value="Glycerol kinase"/>
    <property type="match status" value="1"/>
</dbReference>
<evidence type="ECO:0000313" key="15">
    <source>
        <dbReference type="EMBL" id="WFG38239.1"/>
    </source>
</evidence>
<dbReference type="InterPro" id="IPR000577">
    <property type="entry name" value="Carb_kinase_FGGY"/>
</dbReference>
<dbReference type="NCBIfam" id="NF000756">
    <property type="entry name" value="PRK00047.1"/>
    <property type="match status" value="1"/>
</dbReference>
<dbReference type="GO" id="GO:0004370">
    <property type="term" value="F:glycerol kinase activity"/>
    <property type="evidence" value="ECO:0007669"/>
    <property type="project" value="UniProtKB-UniRule"/>
</dbReference>
<dbReference type="HAMAP" id="MF_00186">
    <property type="entry name" value="Glycerol_kin"/>
    <property type="match status" value="1"/>
</dbReference>
<keyword evidence="7 10" id="KW-0067">ATP-binding</keyword>
<dbReference type="PIRSF" id="PIRSF000538">
    <property type="entry name" value="GlpK"/>
    <property type="match status" value="1"/>
</dbReference>
<proteinExistence type="inferred from homology"/>
<dbReference type="GO" id="GO:0006072">
    <property type="term" value="P:glycerol-3-phosphate metabolic process"/>
    <property type="evidence" value="ECO:0007669"/>
    <property type="project" value="InterPro"/>
</dbReference>
<feature type="binding site" evidence="10">
    <location>
        <position position="16"/>
    </location>
    <ligand>
        <name>ADP</name>
        <dbReference type="ChEBI" id="CHEBI:456216"/>
    </ligand>
</feature>
<keyword evidence="6 10" id="KW-0319">Glycerol metabolism</keyword>
<evidence type="ECO:0000256" key="8">
    <source>
        <dbReference type="ARBA" id="ARBA00052101"/>
    </source>
</evidence>
<feature type="binding site" evidence="10">
    <location>
        <position position="134"/>
    </location>
    <ligand>
        <name>glycerol</name>
        <dbReference type="ChEBI" id="CHEBI:17754"/>
    </ligand>
</feature>
<dbReference type="Proteomes" id="UP001321249">
    <property type="component" value="Unassembled WGS sequence"/>
</dbReference>
<sequence length="500" mass="53841">MPEHILAIDQGTTSTRAIVFNSAAVAVASAQVELSQHFPQPGWVEHDPIEIAEAAVSVAKQAIGRAKLAPEDIAAIGITNQRETTIVWERSTGRPVANAIVWQDRRTAEICRDISKSDHSNDIRQITGLVIDPYFSATKLMWLLATIPDGQARAEAGELCFGTVDSWLLWHLTGGEVHATDATNASRTMLLNLHDLQWDLHMLELFNIPEAMLPEVRSTADDFGVTSKTVFGAEIPITAMAGDQHAALYGQACFKNGQLKCTYGTGAFVLANRGSNAPVHRSGDRDAGLLATLGFRIGSKKTYAIEGSVFVTGATVQWLRDGLGVISNAPETVDMAMSVGSNEGVYFVPAFVGLGAPHWQPNATGAITGLTRGSDRNHIVRAALESTAYQVKDVVDAMEFGRQRSTQSIRADGGQSSNPFVMQFQADILDRPVEVASITETTALGAAFLAGRGIGLWKSDSEINSLWSASAIYEPSMSESERNSLYSGWLEAVRKASPRV</sequence>
<feature type="binding site" evidence="10">
    <location>
        <position position="83"/>
    </location>
    <ligand>
        <name>sn-glycerol 3-phosphate</name>
        <dbReference type="ChEBI" id="CHEBI:57597"/>
    </ligand>
</feature>
<dbReference type="Proteomes" id="UP001219901">
    <property type="component" value="Chromosome"/>
</dbReference>
<feature type="binding site" evidence="10">
    <location>
        <position position="317"/>
    </location>
    <ligand>
        <name>ATP</name>
        <dbReference type="ChEBI" id="CHEBI:30616"/>
    </ligand>
</feature>
<keyword evidence="16" id="KW-1185">Reference proteome</keyword>
<feature type="binding site" evidence="10">
    <location>
        <position position="313"/>
    </location>
    <ligand>
        <name>ATP</name>
        <dbReference type="ChEBI" id="CHEBI:30616"/>
    </ligand>
</feature>
<evidence type="ECO:0000256" key="9">
    <source>
        <dbReference type="ARBA" id="ARBA00054633"/>
    </source>
</evidence>
<evidence type="ECO:0000256" key="10">
    <source>
        <dbReference type="HAMAP-Rule" id="MF_00186"/>
    </source>
</evidence>
<dbReference type="GO" id="GO:0005524">
    <property type="term" value="F:ATP binding"/>
    <property type="evidence" value="ECO:0007669"/>
    <property type="project" value="UniProtKB-UniRule"/>
</dbReference>
<dbReference type="Pfam" id="PF00370">
    <property type="entry name" value="FGGY_N"/>
    <property type="match status" value="1"/>
</dbReference>
<comment type="function">
    <text evidence="9 10">Key enzyme in the regulation of glycerol uptake and metabolism. Catalyzes the phosphorylation of glycerol to yield sn-glycerol 3-phosphate.</text>
</comment>
<accession>A0AAJ6CTJ2</accession>
<comment type="catalytic activity">
    <reaction evidence="8 10">
        <text>glycerol + ATP = sn-glycerol 3-phosphate + ADP + H(+)</text>
        <dbReference type="Rhea" id="RHEA:21644"/>
        <dbReference type="ChEBI" id="CHEBI:15378"/>
        <dbReference type="ChEBI" id="CHEBI:17754"/>
        <dbReference type="ChEBI" id="CHEBI:30616"/>
        <dbReference type="ChEBI" id="CHEBI:57597"/>
        <dbReference type="ChEBI" id="CHEBI:456216"/>
        <dbReference type="EC" id="2.7.1.30"/>
    </reaction>
</comment>
<evidence type="ECO:0000256" key="2">
    <source>
        <dbReference type="ARBA" id="ARBA00009156"/>
    </source>
</evidence>
<organism evidence="15 16">
    <name type="scientific">Candidatus Lucifugimonas marina</name>
    <dbReference type="NCBI Taxonomy" id="3038979"/>
    <lineage>
        <taxon>Bacteria</taxon>
        <taxon>Bacillati</taxon>
        <taxon>Chloroflexota</taxon>
        <taxon>Dehalococcoidia</taxon>
        <taxon>SAR202 cluster</taxon>
        <taxon>Candidatus Lucifugimonadales</taxon>
        <taxon>Candidatus Lucifugimonadaceae</taxon>
        <taxon>Candidatus Lucifugimonas</taxon>
    </lineage>
</organism>
<dbReference type="PANTHER" id="PTHR10196">
    <property type="entry name" value="SUGAR KINASE"/>
    <property type="match status" value="1"/>
</dbReference>
<dbReference type="PANTHER" id="PTHR10196:SF69">
    <property type="entry name" value="GLYCEROL KINASE"/>
    <property type="match status" value="1"/>
</dbReference>
<feature type="binding site" evidence="10">
    <location>
        <position position="134"/>
    </location>
    <ligand>
        <name>sn-glycerol 3-phosphate</name>
        <dbReference type="ChEBI" id="CHEBI:57597"/>
    </ligand>
</feature>
<evidence type="ECO:0000259" key="12">
    <source>
        <dbReference type="Pfam" id="PF00370"/>
    </source>
</evidence>
<gene>
    <name evidence="10 15" type="primary">glpK</name>
    <name evidence="14" type="ORF">GKO46_06975</name>
    <name evidence="15" type="ORF">GKO48_00980</name>
</gene>
<feature type="binding site" evidence="10">
    <location>
        <position position="14"/>
    </location>
    <ligand>
        <name>ATP</name>
        <dbReference type="ChEBI" id="CHEBI:30616"/>
    </ligand>
</feature>
<reference evidence="15" key="2">
    <citation type="journal article" date="2023" name="Nat. Commun.">
        <title>Cultivation of marine bacteria of the SAR202 clade.</title>
        <authorList>
            <person name="Lim Y."/>
            <person name="Seo J.H."/>
            <person name="Giovannoni S.J."/>
            <person name="Kang I."/>
            <person name="Cho J.C."/>
        </authorList>
    </citation>
    <scope>NUCLEOTIDE SEQUENCE</scope>
    <source>
        <strain evidence="15">JH1073</strain>
    </source>
</reference>
<comment type="pathway">
    <text evidence="1 10">Polyol metabolism; glycerol degradation via glycerol kinase pathway; sn-glycerol 3-phosphate from glycerol: step 1/1.</text>
</comment>
<dbReference type="CDD" id="cd07786">
    <property type="entry name" value="FGGY_EcGK_like"/>
    <property type="match status" value="1"/>
</dbReference>
<evidence type="ECO:0000256" key="6">
    <source>
        <dbReference type="ARBA" id="ARBA00022798"/>
    </source>
</evidence>
<feature type="binding site" evidence="10">
    <location>
        <position position="13"/>
    </location>
    <ligand>
        <name>ATP</name>
        <dbReference type="ChEBI" id="CHEBI:30616"/>
    </ligand>
</feature>
<evidence type="ECO:0000256" key="1">
    <source>
        <dbReference type="ARBA" id="ARBA00005190"/>
    </source>
</evidence>
<dbReference type="EC" id="2.7.1.30" evidence="10"/>
<feature type="binding site" evidence="10">
    <location>
        <position position="12"/>
    </location>
    <ligand>
        <name>ADP</name>
        <dbReference type="ChEBI" id="CHEBI:456216"/>
    </ligand>
</feature>
<evidence type="ECO:0000256" key="4">
    <source>
        <dbReference type="ARBA" id="ARBA00022741"/>
    </source>
</evidence>
<evidence type="ECO:0000259" key="13">
    <source>
        <dbReference type="Pfam" id="PF02782"/>
    </source>
</evidence>
<name>A0AAJ6CTJ2_9CHLR</name>
<evidence type="ECO:0000256" key="11">
    <source>
        <dbReference type="RuleBase" id="RU003733"/>
    </source>
</evidence>
<feature type="binding site" evidence="10">
    <location>
        <position position="12"/>
    </location>
    <ligand>
        <name>ATP</name>
        <dbReference type="ChEBI" id="CHEBI:30616"/>
    </ligand>
</feature>
<feature type="binding site" evidence="10">
    <location>
        <position position="265"/>
    </location>
    <ligand>
        <name>ATP</name>
        <dbReference type="ChEBI" id="CHEBI:30616"/>
    </ligand>
</feature>
<dbReference type="InterPro" id="IPR043129">
    <property type="entry name" value="ATPase_NBD"/>
</dbReference>
<dbReference type="Pfam" id="PF02782">
    <property type="entry name" value="FGGY_C"/>
    <property type="match status" value="1"/>
</dbReference>
<feature type="binding site" evidence="10">
    <location>
        <position position="414"/>
    </location>
    <ligand>
        <name>ADP</name>
        <dbReference type="ChEBI" id="CHEBI:456216"/>
    </ligand>
</feature>
<feature type="binding site" evidence="10">
    <location>
        <position position="244"/>
    </location>
    <ligand>
        <name>glycerol</name>
        <dbReference type="ChEBI" id="CHEBI:17754"/>
    </ligand>
</feature>
<evidence type="ECO:0000313" key="17">
    <source>
        <dbReference type="Proteomes" id="UP001321249"/>
    </source>
</evidence>
<dbReference type="PROSITE" id="PS00445">
    <property type="entry name" value="FGGY_KINASES_2"/>
    <property type="match status" value="1"/>
</dbReference>
<feature type="binding site" evidence="10">
    <location>
        <position position="414"/>
    </location>
    <ligand>
        <name>ATP</name>
        <dbReference type="ChEBI" id="CHEBI:30616"/>
    </ligand>
</feature>
<feature type="binding site" evidence="10">
    <location>
        <position position="82"/>
    </location>
    <ligand>
        <name>glycerol</name>
        <dbReference type="ChEBI" id="CHEBI:17754"/>
    </ligand>
</feature>
<evidence type="ECO:0000256" key="5">
    <source>
        <dbReference type="ARBA" id="ARBA00022777"/>
    </source>
</evidence>
<dbReference type="InterPro" id="IPR018483">
    <property type="entry name" value="Carb_kinase_FGGY_CS"/>
</dbReference>
<keyword evidence="3 10" id="KW-0808">Transferase</keyword>
<dbReference type="InterPro" id="IPR005999">
    <property type="entry name" value="Glycerol_kin"/>
</dbReference>
<dbReference type="NCBIfam" id="TIGR01311">
    <property type="entry name" value="glycerol_kin"/>
    <property type="match status" value="1"/>
</dbReference>